<dbReference type="Proteomes" id="UP000275180">
    <property type="component" value="Unassembled WGS sequence"/>
</dbReference>
<dbReference type="Gene3D" id="1.10.10.10">
    <property type="entry name" value="Winged helix-like DNA-binding domain superfamily/Winged helix DNA-binding domain"/>
    <property type="match status" value="1"/>
</dbReference>
<dbReference type="InterPro" id="IPR036390">
    <property type="entry name" value="WH_DNA-bd_sf"/>
</dbReference>
<gene>
    <name evidence="5" type="ORF">EBQ34_00090</name>
</gene>
<dbReference type="RefSeq" id="WP_122243881.1">
    <property type="nucleotide sequence ID" value="NZ_RDQJ01000001.1"/>
</dbReference>
<dbReference type="SUPFAM" id="SSF48008">
    <property type="entry name" value="GntR ligand-binding domain-like"/>
    <property type="match status" value="1"/>
</dbReference>
<comment type="caution">
    <text evidence="5">The sequence shown here is derived from an EMBL/GenBank/DDBJ whole genome shotgun (WGS) entry which is preliminary data.</text>
</comment>
<evidence type="ECO:0000259" key="4">
    <source>
        <dbReference type="PROSITE" id="PS50949"/>
    </source>
</evidence>
<dbReference type="EMBL" id="RDQJ01000001">
    <property type="protein sequence ID" value="RMX19050.1"/>
    <property type="molecule type" value="Genomic_DNA"/>
</dbReference>
<reference evidence="5 6" key="1">
    <citation type="submission" date="2018-10" db="EMBL/GenBank/DDBJ databases">
        <title>Comamonadaceae CDC group NO-1 genome sequencing and assembly.</title>
        <authorList>
            <person name="Bernier A.-M."/>
            <person name="Bernard K."/>
        </authorList>
    </citation>
    <scope>NUCLEOTIDE SEQUENCE [LARGE SCALE GENOMIC DNA]</scope>
    <source>
        <strain evidence="5 6">NML180582</strain>
    </source>
</reference>
<dbReference type="GO" id="GO:0003700">
    <property type="term" value="F:DNA-binding transcription factor activity"/>
    <property type="evidence" value="ECO:0007669"/>
    <property type="project" value="InterPro"/>
</dbReference>
<accession>A0A3M6RUK7</accession>
<dbReference type="Pfam" id="PF07729">
    <property type="entry name" value="FCD"/>
    <property type="match status" value="1"/>
</dbReference>
<dbReference type="InterPro" id="IPR011711">
    <property type="entry name" value="GntR_C"/>
</dbReference>
<dbReference type="SMART" id="SM00895">
    <property type="entry name" value="FCD"/>
    <property type="match status" value="1"/>
</dbReference>
<dbReference type="Pfam" id="PF00392">
    <property type="entry name" value="GntR"/>
    <property type="match status" value="1"/>
</dbReference>
<dbReference type="Gene3D" id="1.20.120.530">
    <property type="entry name" value="GntR ligand-binding domain-like"/>
    <property type="match status" value="1"/>
</dbReference>
<dbReference type="InterPro" id="IPR000524">
    <property type="entry name" value="Tscrpt_reg_HTH_GntR"/>
</dbReference>
<dbReference type="InterPro" id="IPR036388">
    <property type="entry name" value="WH-like_DNA-bd_sf"/>
</dbReference>
<dbReference type="InterPro" id="IPR008920">
    <property type="entry name" value="TF_FadR/GntR_C"/>
</dbReference>
<evidence type="ECO:0000313" key="6">
    <source>
        <dbReference type="Proteomes" id="UP000275180"/>
    </source>
</evidence>
<evidence type="ECO:0000313" key="5">
    <source>
        <dbReference type="EMBL" id="RMX19050.1"/>
    </source>
</evidence>
<proteinExistence type="predicted"/>
<dbReference type="PANTHER" id="PTHR43537:SF45">
    <property type="entry name" value="GNTR FAMILY REGULATORY PROTEIN"/>
    <property type="match status" value="1"/>
</dbReference>
<dbReference type="PRINTS" id="PR00035">
    <property type="entry name" value="HTHGNTR"/>
</dbReference>
<evidence type="ECO:0000256" key="3">
    <source>
        <dbReference type="ARBA" id="ARBA00023163"/>
    </source>
</evidence>
<feature type="domain" description="HTH gntR-type" evidence="4">
    <location>
        <begin position="20"/>
        <end position="87"/>
    </location>
</feature>
<keyword evidence="2" id="KW-0238">DNA-binding</keyword>
<dbReference type="PANTHER" id="PTHR43537">
    <property type="entry name" value="TRANSCRIPTIONAL REGULATOR, GNTR FAMILY"/>
    <property type="match status" value="1"/>
</dbReference>
<evidence type="ECO:0000256" key="2">
    <source>
        <dbReference type="ARBA" id="ARBA00023125"/>
    </source>
</evidence>
<dbReference type="PROSITE" id="PS50949">
    <property type="entry name" value="HTH_GNTR"/>
    <property type="match status" value="1"/>
</dbReference>
<dbReference type="SUPFAM" id="SSF46785">
    <property type="entry name" value="Winged helix' DNA-binding domain"/>
    <property type="match status" value="1"/>
</dbReference>
<protein>
    <submittedName>
        <fullName evidence="5">GntR family transcriptional regulator</fullName>
    </submittedName>
</protein>
<sequence length="266" mass="30197">MKLAQSIPPHLRRPAAVRNKSSVELLYAALRDRAMRYDFRPGERINEQALGREFGVSRAPLREALNRLVAEGWLTFVMNKGFYRKGISVDEVLDLYQVRIALERRAVFLAVHKASDAEIQSVHEYWSSVMSNSTSMSSDDFLAADEEFHRRMVALAKNKELSAFLEIAARRIHSARSIDIAQTAWNATAFDAHYEVLKYMRQRELEKALTCITEHIDMSLHRAVSITKEMVAKFFLTDSVSVLEAKQPQLLATPKAGVTEGDVLKD</sequence>
<dbReference type="GO" id="GO:0003677">
    <property type="term" value="F:DNA binding"/>
    <property type="evidence" value="ECO:0007669"/>
    <property type="project" value="UniProtKB-KW"/>
</dbReference>
<dbReference type="SMART" id="SM00345">
    <property type="entry name" value="HTH_GNTR"/>
    <property type="match status" value="1"/>
</dbReference>
<organism evidence="5 6">
    <name type="scientific">Vandammella animalimorsus</name>
    <dbReference type="NCBI Taxonomy" id="2029117"/>
    <lineage>
        <taxon>Bacteria</taxon>
        <taxon>Pseudomonadati</taxon>
        <taxon>Pseudomonadota</taxon>
        <taxon>Betaproteobacteria</taxon>
        <taxon>Burkholderiales</taxon>
        <taxon>Comamonadaceae</taxon>
        <taxon>Vandammella</taxon>
    </lineage>
</organism>
<keyword evidence="1" id="KW-0805">Transcription regulation</keyword>
<name>A0A3M6RUK7_9BURK</name>
<dbReference type="OrthoDB" id="8631299at2"/>
<keyword evidence="3" id="KW-0804">Transcription</keyword>
<dbReference type="AlphaFoldDB" id="A0A3M6RUK7"/>
<evidence type="ECO:0000256" key="1">
    <source>
        <dbReference type="ARBA" id="ARBA00023015"/>
    </source>
</evidence>